<evidence type="ECO:0000256" key="3">
    <source>
        <dbReference type="ARBA" id="ARBA00022691"/>
    </source>
</evidence>
<keyword evidence="3" id="KW-0949">S-adenosyl-L-methionine</keyword>
<comment type="similarity">
    <text evidence="4">Belongs to the class I-like SAM-binding methyltransferase superfamily. Cation-dependent O-methyltransferase family.</text>
</comment>
<dbReference type="GO" id="GO:0008171">
    <property type="term" value="F:O-methyltransferase activity"/>
    <property type="evidence" value="ECO:0007669"/>
    <property type="project" value="InterPro"/>
</dbReference>
<dbReference type="Pfam" id="PF01596">
    <property type="entry name" value="Methyltransf_3"/>
    <property type="match status" value="1"/>
</dbReference>
<dbReference type="CDD" id="cd02440">
    <property type="entry name" value="AdoMet_MTases"/>
    <property type="match status" value="1"/>
</dbReference>
<dbReference type="InterPro" id="IPR050362">
    <property type="entry name" value="Cation-dep_OMT"/>
</dbReference>
<keyword evidence="1" id="KW-0489">Methyltransferase</keyword>
<reference evidence="6" key="1">
    <citation type="submission" date="2017-02" db="UniProtKB">
        <authorList>
            <consortium name="WormBaseParasite"/>
        </authorList>
    </citation>
    <scope>IDENTIFICATION</scope>
</reference>
<dbReference type="WBParaSite" id="PTRK_0000668700.1">
    <property type="protein sequence ID" value="PTRK_0000668700.1"/>
    <property type="gene ID" value="PTRK_0000668700"/>
</dbReference>
<dbReference type="PANTHER" id="PTHR10509">
    <property type="entry name" value="O-METHYLTRANSFERASE-RELATED"/>
    <property type="match status" value="1"/>
</dbReference>
<evidence type="ECO:0000256" key="1">
    <source>
        <dbReference type="ARBA" id="ARBA00022603"/>
    </source>
</evidence>
<dbReference type="AlphaFoldDB" id="A0A0N4ZG09"/>
<dbReference type="GO" id="GO:0008757">
    <property type="term" value="F:S-adenosylmethionine-dependent methyltransferase activity"/>
    <property type="evidence" value="ECO:0007669"/>
    <property type="project" value="TreeGrafter"/>
</dbReference>
<evidence type="ECO:0000256" key="4">
    <source>
        <dbReference type="ARBA" id="ARBA00023453"/>
    </source>
</evidence>
<dbReference type="Proteomes" id="UP000038045">
    <property type="component" value="Unplaced"/>
</dbReference>
<dbReference type="InterPro" id="IPR002935">
    <property type="entry name" value="SAM_O-MeTrfase"/>
</dbReference>
<name>A0A0N4ZG09_PARTI</name>
<evidence type="ECO:0000256" key="2">
    <source>
        <dbReference type="ARBA" id="ARBA00022679"/>
    </source>
</evidence>
<evidence type="ECO:0000313" key="6">
    <source>
        <dbReference type="WBParaSite" id="PTRK_0000668700.1"/>
    </source>
</evidence>
<accession>A0A0N4ZG09</accession>
<dbReference type="SUPFAM" id="SSF53335">
    <property type="entry name" value="S-adenosyl-L-methionine-dependent methyltransferases"/>
    <property type="match status" value="1"/>
</dbReference>
<dbReference type="STRING" id="131310.A0A0N4ZG09"/>
<keyword evidence="2" id="KW-0808">Transferase</keyword>
<keyword evidence="5" id="KW-1185">Reference proteome</keyword>
<dbReference type="PANTHER" id="PTHR10509:SF93">
    <property type="entry name" value="CATECHOL O-METHYLTRANSFERASE DOMAIN-CONTAINING PROTEIN 1"/>
    <property type="match status" value="1"/>
</dbReference>
<dbReference type="GO" id="GO:0032259">
    <property type="term" value="P:methylation"/>
    <property type="evidence" value="ECO:0007669"/>
    <property type="project" value="UniProtKB-KW"/>
</dbReference>
<evidence type="ECO:0000313" key="5">
    <source>
        <dbReference type="Proteomes" id="UP000038045"/>
    </source>
</evidence>
<proteinExistence type="inferred from homology"/>
<dbReference type="PROSITE" id="PS51682">
    <property type="entry name" value="SAM_OMT_I"/>
    <property type="match status" value="1"/>
</dbReference>
<organism evidence="5 6">
    <name type="scientific">Parastrongyloides trichosuri</name>
    <name type="common">Possum-specific nematode worm</name>
    <dbReference type="NCBI Taxonomy" id="131310"/>
    <lineage>
        <taxon>Eukaryota</taxon>
        <taxon>Metazoa</taxon>
        <taxon>Ecdysozoa</taxon>
        <taxon>Nematoda</taxon>
        <taxon>Chromadorea</taxon>
        <taxon>Rhabditida</taxon>
        <taxon>Tylenchina</taxon>
        <taxon>Panagrolaimomorpha</taxon>
        <taxon>Strongyloidoidea</taxon>
        <taxon>Strongyloididae</taxon>
        <taxon>Parastrongyloides</taxon>
    </lineage>
</organism>
<protein>
    <submittedName>
        <fullName evidence="6">O-methyltransferase</fullName>
    </submittedName>
</protein>
<dbReference type="InterPro" id="IPR029063">
    <property type="entry name" value="SAM-dependent_MTases_sf"/>
</dbReference>
<dbReference type="Gene3D" id="3.40.50.150">
    <property type="entry name" value="Vaccinia Virus protein VP39"/>
    <property type="match status" value="1"/>
</dbReference>
<sequence>MSTQPTITSGNENVAKSVSRYANPLVKYCNAITTKQTPIEKELMETTLKNHPMARMLGAPEVLQIGKNFIQLIKGKKCLDIGTFCGGSALAWAVALPTDGVVLSFDISHEALDSIGKPIISKDESLLKKINFIKGSALDSLDQLIANEEGETYDFAFIDADKENYPNYYERVMKLLKSGGVILVDNALRGGEVANEEINNSMINAIRTLNTMISEDTRCSNMLINVGDGLHVAFKY</sequence>